<dbReference type="SUPFAM" id="SSF54909">
    <property type="entry name" value="Dimeric alpha+beta barrel"/>
    <property type="match status" value="1"/>
</dbReference>
<gene>
    <name evidence="2" type="ORF">OO013_05830</name>
</gene>
<feature type="domain" description="ABM" evidence="1">
    <location>
        <begin position="10"/>
        <end position="78"/>
    </location>
</feature>
<comment type="caution">
    <text evidence="2">The sequence shown here is derived from an EMBL/GenBank/DDBJ whole genome shotgun (WGS) entry which is preliminary data.</text>
</comment>
<dbReference type="InterPro" id="IPR011008">
    <property type="entry name" value="Dimeric_a/b-barrel"/>
</dbReference>
<proteinExistence type="predicted"/>
<dbReference type="PANTHER" id="PTHR37811:SF2">
    <property type="entry name" value="ABM DOMAIN-CONTAINING PROTEIN"/>
    <property type="match status" value="1"/>
</dbReference>
<protein>
    <submittedName>
        <fullName evidence="2">Antibiotic biosynthesis monooxygenase</fullName>
    </submittedName>
</protein>
<dbReference type="Pfam" id="PF03992">
    <property type="entry name" value="ABM"/>
    <property type="match status" value="1"/>
</dbReference>
<dbReference type="InterPro" id="IPR052936">
    <property type="entry name" value="Jasmonate_Hydroxylase-like"/>
</dbReference>
<keyword evidence="3" id="KW-1185">Reference proteome</keyword>
<keyword evidence="2" id="KW-0560">Oxidoreductase</keyword>
<evidence type="ECO:0000313" key="2">
    <source>
        <dbReference type="EMBL" id="MCX2743375.1"/>
    </source>
</evidence>
<dbReference type="EMBL" id="JAPFQN010000003">
    <property type="protein sequence ID" value="MCX2743375.1"/>
    <property type="molecule type" value="Genomic_DNA"/>
</dbReference>
<sequence length="103" mass="12097">MIAQTPEPPYYAVIFTSIRTSIDQGYEEMAKRMVELACQQPGFLGVESAREEIGITVSYWKDLESIKNWKHNSEHSFARKKGRKDWYKSFRIRIAKVEKDYGM</sequence>
<dbReference type="Proteomes" id="UP001209885">
    <property type="component" value="Unassembled WGS sequence"/>
</dbReference>
<keyword evidence="2" id="KW-0503">Monooxygenase</keyword>
<dbReference type="InterPro" id="IPR007138">
    <property type="entry name" value="ABM_dom"/>
</dbReference>
<name>A0ABT3RNI6_9BACT</name>
<organism evidence="2 3">
    <name type="scientific">Mangrovivirga halotolerans</name>
    <dbReference type="NCBI Taxonomy" id="2993936"/>
    <lineage>
        <taxon>Bacteria</taxon>
        <taxon>Pseudomonadati</taxon>
        <taxon>Bacteroidota</taxon>
        <taxon>Cytophagia</taxon>
        <taxon>Cytophagales</taxon>
        <taxon>Mangrovivirgaceae</taxon>
        <taxon>Mangrovivirga</taxon>
    </lineage>
</organism>
<accession>A0ABT3RNI6</accession>
<reference evidence="2 3" key="1">
    <citation type="submission" date="2022-11" db="EMBL/GenBank/DDBJ databases">
        <title>The characterization of three novel Bacteroidetes species and genomic analysis of their roles in tidal elemental geochemical cycles.</title>
        <authorList>
            <person name="Ma K."/>
        </authorList>
    </citation>
    <scope>NUCLEOTIDE SEQUENCE [LARGE SCALE GENOMIC DNA]</scope>
    <source>
        <strain evidence="2 3">M17</strain>
    </source>
</reference>
<dbReference type="PANTHER" id="PTHR37811">
    <property type="entry name" value="BLL5343 PROTEIN"/>
    <property type="match status" value="1"/>
</dbReference>
<dbReference type="Gene3D" id="3.30.70.100">
    <property type="match status" value="1"/>
</dbReference>
<dbReference type="GO" id="GO:0004497">
    <property type="term" value="F:monooxygenase activity"/>
    <property type="evidence" value="ECO:0007669"/>
    <property type="project" value="UniProtKB-KW"/>
</dbReference>
<evidence type="ECO:0000313" key="3">
    <source>
        <dbReference type="Proteomes" id="UP001209885"/>
    </source>
</evidence>
<dbReference type="RefSeq" id="WP_266055755.1">
    <property type="nucleotide sequence ID" value="NZ_JAPFQN010000003.1"/>
</dbReference>
<evidence type="ECO:0000259" key="1">
    <source>
        <dbReference type="Pfam" id="PF03992"/>
    </source>
</evidence>